<dbReference type="InterPro" id="IPR021109">
    <property type="entry name" value="Peptidase_aspartic_dom_sf"/>
</dbReference>
<keyword evidence="4" id="KW-1185">Reference proteome</keyword>
<organism evidence="3 4">
    <name type="scientific">Xanthoceras sorbifolium</name>
    <dbReference type="NCBI Taxonomy" id="99658"/>
    <lineage>
        <taxon>Eukaryota</taxon>
        <taxon>Viridiplantae</taxon>
        <taxon>Streptophyta</taxon>
        <taxon>Embryophyta</taxon>
        <taxon>Tracheophyta</taxon>
        <taxon>Spermatophyta</taxon>
        <taxon>Magnoliopsida</taxon>
        <taxon>eudicotyledons</taxon>
        <taxon>Gunneridae</taxon>
        <taxon>Pentapetalae</taxon>
        <taxon>rosids</taxon>
        <taxon>malvids</taxon>
        <taxon>Sapindales</taxon>
        <taxon>Sapindaceae</taxon>
        <taxon>Xanthoceroideae</taxon>
        <taxon>Xanthoceras</taxon>
    </lineage>
</organism>
<reference evidence="3 4" key="1">
    <citation type="submission" date="2021-02" db="EMBL/GenBank/DDBJ databases">
        <title>Plant Genome Project.</title>
        <authorList>
            <person name="Zhang R.-G."/>
        </authorList>
    </citation>
    <scope>NUCLEOTIDE SEQUENCE [LARGE SCALE GENOMIC DNA]</scope>
    <source>
        <tissue evidence="3">Leaves</tissue>
    </source>
</reference>
<dbReference type="Proteomes" id="UP000827721">
    <property type="component" value="Unassembled WGS sequence"/>
</dbReference>
<dbReference type="InterPro" id="IPR032799">
    <property type="entry name" value="TAXi_C"/>
</dbReference>
<dbReference type="PROSITE" id="PS51767">
    <property type="entry name" value="PEPTIDASE_A1"/>
    <property type="match status" value="1"/>
</dbReference>
<accession>A0ABQ8IBK7</accession>
<dbReference type="SUPFAM" id="SSF50630">
    <property type="entry name" value="Acid proteases"/>
    <property type="match status" value="1"/>
</dbReference>
<sequence>MSLTLLTRPFPDFGSVDGLLGAGQAGALSLISQTSSYKDFARVSVIVFQDLIALLGITIGDQRIDISSKTIMDSGTVITRLPSTVYSALRSTFMKFMSKYDRASSAKLLDTCYKLKGYGNVTVPTMAIYFAKIKVDLDPSAVIWRVNDSQVCVAFAGNDDVPDKLTIIGNHQQRTLNVLFNIQDNKVEFGNGGCAN</sequence>
<proteinExistence type="inferred from homology"/>
<dbReference type="PANTHER" id="PTHR13683">
    <property type="entry name" value="ASPARTYL PROTEASES"/>
    <property type="match status" value="1"/>
</dbReference>
<evidence type="ECO:0000313" key="3">
    <source>
        <dbReference type="EMBL" id="KAH7574023.1"/>
    </source>
</evidence>
<name>A0ABQ8IBK7_9ROSI</name>
<feature type="domain" description="Peptidase A1" evidence="2">
    <location>
        <begin position="1"/>
        <end position="190"/>
    </location>
</feature>
<dbReference type="InterPro" id="IPR033121">
    <property type="entry name" value="PEPTIDASE_A1"/>
</dbReference>
<dbReference type="InterPro" id="IPR001461">
    <property type="entry name" value="Aspartic_peptidase_A1"/>
</dbReference>
<comment type="similarity">
    <text evidence="1">Belongs to the peptidase A1 family.</text>
</comment>
<comment type="caution">
    <text evidence="3">The sequence shown here is derived from an EMBL/GenBank/DDBJ whole genome shotgun (WGS) entry which is preliminary data.</text>
</comment>
<gene>
    <name evidence="3" type="ORF">JRO89_XS03G0241000</name>
</gene>
<dbReference type="PANTHER" id="PTHR13683:SF806">
    <property type="entry name" value="EUKARYOTIC ASPARTYL PROTEASE FAMILY PROTEIN"/>
    <property type="match status" value="1"/>
</dbReference>
<dbReference type="Pfam" id="PF14541">
    <property type="entry name" value="TAXi_C"/>
    <property type="match status" value="1"/>
</dbReference>
<protein>
    <recommendedName>
        <fullName evidence="2">Peptidase A1 domain-containing protein</fullName>
    </recommendedName>
</protein>
<dbReference type="EMBL" id="JAFEMO010000003">
    <property type="protein sequence ID" value="KAH7574023.1"/>
    <property type="molecule type" value="Genomic_DNA"/>
</dbReference>
<evidence type="ECO:0000256" key="1">
    <source>
        <dbReference type="ARBA" id="ARBA00007447"/>
    </source>
</evidence>
<dbReference type="Gene3D" id="2.40.70.10">
    <property type="entry name" value="Acid Proteases"/>
    <property type="match status" value="1"/>
</dbReference>
<evidence type="ECO:0000313" key="4">
    <source>
        <dbReference type="Proteomes" id="UP000827721"/>
    </source>
</evidence>
<evidence type="ECO:0000259" key="2">
    <source>
        <dbReference type="PROSITE" id="PS51767"/>
    </source>
</evidence>